<dbReference type="Pfam" id="PF00665">
    <property type="entry name" value="rve"/>
    <property type="match status" value="1"/>
</dbReference>
<organism evidence="2">
    <name type="scientific">uncultured Desulfobacterium sp</name>
    <dbReference type="NCBI Taxonomy" id="201089"/>
    <lineage>
        <taxon>Bacteria</taxon>
        <taxon>Pseudomonadati</taxon>
        <taxon>Thermodesulfobacteriota</taxon>
        <taxon>Desulfobacteria</taxon>
        <taxon>Desulfobacterales</taxon>
        <taxon>Desulfobacteriaceae</taxon>
        <taxon>Desulfobacterium</taxon>
        <taxon>environmental samples</taxon>
    </lineage>
</organism>
<reference evidence="2" key="1">
    <citation type="journal article" date="2011" name="Environ. Microbiol.">
        <title>Genomic insights into the metabolic potential of the polycyclic aromatic hydrocarbon degrading sulfate-reducing Deltaproteobacterium N47.</title>
        <authorList>
            <person name="Bergmann F."/>
            <person name="Selesi D."/>
            <person name="Weinmaier T."/>
            <person name="Tischler P."/>
            <person name="Rattei T."/>
            <person name="Meckenstock R.U."/>
        </authorList>
    </citation>
    <scope>NUCLEOTIDE SEQUENCE</scope>
</reference>
<dbReference type="InterPro" id="IPR048020">
    <property type="entry name" value="Transpos_IS3"/>
</dbReference>
<dbReference type="InterPro" id="IPR050900">
    <property type="entry name" value="Transposase_IS3/IS150/IS904"/>
</dbReference>
<proteinExistence type="predicted"/>
<dbReference type="EMBL" id="FR695867">
    <property type="protein sequence ID" value="CBX27875.1"/>
    <property type="molecule type" value="Genomic_DNA"/>
</dbReference>
<dbReference type="NCBIfam" id="NF033516">
    <property type="entry name" value="transpos_IS3"/>
    <property type="match status" value="1"/>
</dbReference>
<dbReference type="GO" id="GO:0003676">
    <property type="term" value="F:nucleic acid binding"/>
    <property type="evidence" value="ECO:0007669"/>
    <property type="project" value="InterPro"/>
</dbReference>
<dbReference type="Gene3D" id="3.30.420.10">
    <property type="entry name" value="Ribonuclease H-like superfamily/Ribonuclease H"/>
    <property type="match status" value="1"/>
</dbReference>
<dbReference type="InterPro" id="IPR012337">
    <property type="entry name" value="RNaseH-like_sf"/>
</dbReference>
<evidence type="ECO:0000259" key="1">
    <source>
        <dbReference type="PROSITE" id="PS50994"/>
    </source>
</evidence>
<protein>
    <recommendedName>
        <fullName evidence="1">Integrase catalytic domain-containing protein</fullName>
    </recommendedName>
</protein>
<dbReference type="PROSITE" id="PS50994">
    <property type="entry name" value="INTEGRASE"/>
    <property type="match status" value="1"/>
</dbReference>
<dbReference type="InterPro" id="IPR001584">
    <property type="entry name" value="Integrase_cat-core"/>
</dbReference>
<name>E1YB34_9BACT</name>
<gene>
    <name evidence="2" type="ORF">N47_C19330</name>
    <name evidence="3" type="ORF">N47_E46630</name>
</gene>
<dbReference type="GO" id="GO:0015074">
    <property type="term" value="P:DNA integration"/>
    <property type="evidence" value="ECO:0007669"/>
    <property type="project" value="InterPro"/>
</dbReference>
<dbReference type="PANTHER" id="PTHR46889">
    <property type="entry name" value="TRANSPOSASE INSF FOR INSERTION SEQUENCE IS3B-RELATED"/>
    <property type="match status" value="1"/>
</dbReference>
<feature type="domain" description="Integrase catalytic" evidence="1">
    <location>
        <begin position="19"/>
        <end position="190"/>
    </location>
</feature>
<sequence length="197" mass="23323">MGIEALYRKPRLSEPHPGHKIYPYLLRDMEITKANQVWSTDITYIPMAKGFCYLVAIMDWASRRVLSWRLSNTMDTSFCADALEEAIIRFGKPDIFNTDQGSQFTSEAFTKILNTNNIRISMDGKGRWKDNIYIERLWWSVKYEEVYLKAYGSIAEARQEIKNYFELYNYERPHQKLDKKTPDMVYWETFPRKEAAA</sequence>
<dbReference type="AlphaFoldDB" id="E1YB34"/>
<dbReference type="EMBL" id="FR695877">
    <property type="protein sequence ID" value="CBX31151.1"/>
    <property type="molecule type" value="Genomic_DNA"/>
</dbReference>
<accession>E1YB34</accession>
<evidence type="ECO:0000313" key="2">
    <source>
        <dbReference type="EMBL" id="CBX27875.1"/>
    </source>
</evidence>
<evidence type="ECO:0000313" key="3">
    <source>
        <dbReference type="EMBL" id="CBX31151.1"/>
    </source>
</evidence>
<dbReference type="InterPro" id="IPR036397">
    <property type="entry name" value="RNaseH_sf"/>
</dbReference>
<dbReference type="SUPFAM" id="SSF53098">
    <property type="entry name" value="Ribonuclease H-like"/>
    <property type="match status" value="1"/>
</dbReference>
<dbReference type="PANTHER" id="PTHR46889:SF4">
    <property type="entry name" value="TRANSPOSASE INSO FOR INSERTION SEQUENCE ELEMENT IS911B-RELATED"/>
    <property type="match status" value="1"/>
</dbReference>